<evidence type="ECO:0000313" key="2">
    <source>
        <dbReference type="EMBL" id="KKY20029.1"/>
    </source>
</evidence>
<dbReference type="InterPro" id="IPR010721">
    <property type="entry name" value="UstE-like"/>
</dbReference>
<comment type="caution">
    <text evidence="2">The sequence shown here is derived from an EMBL/GenBank/DDBJ whole genome shotgun (WGS) entry which is preliminary data.</text>
</comment>
<gene>
    <name evidence="2" type="ORF">UCRPC4_g04294</name>
</gene>
<proteinExistence type="predicted"/>
<protein>
    <recommendedName>
        <fullName evidence="4">Duf1295 domain protein</fullName>
    </recommendedName>
</protein>
<name>A0A0G2EC11_PHACM</name>
<organism evidence="2 3">
    <name type="scientific">Phaeomoniella chlamydospora</name>
    <name type="common">Phaeoacremonium chlamydosporum</name>
    <dbReference type="NCBI Taxonomy" id="158046"/>
    <lineage>
        <taxon>Eukaryota</taxon>
        <taxon>Fungi</taxon>
        <taxon>Dikarya</taxon>
        <taxon>Ascomycota</taxon>
        <taxon>Pezizomycotina</taxon>
        <taxon>Eurotiomycetes</taxon>
        <taxon>Chaetothyriomycetidae</taxon>
        <taxon>Phaeomoniellales</taxon>
        <taxon>Phaeomoniellaceae</taxon>
        <taxon>Phaeomoniella</taxon>
    </lineage>
</organism>
<dbReference type="OrthoDB" id="201504at2759"/>
<dbReference type="AlphaFoldDB" id="A0A0G2EC11"/>
<keyword evidence="3" id="KW-1185">Reference proteome</keyword>
<feature type="transmembrane region" description="Helical" evidence="1">
    <location>
        <begin position="84"/>
        <end position="100"/>
    </location>
</feature>
<dbReference type="PANTHER" id="PTHR32251">
    <property type="entry name" value="3-OXO-5-ALPHA-STEROID 4-DEHYDROGENASE"/>
    <property type="match status" value="1"/>
</dbReference>
<keyword evidence="1" id="KW-0812">Transmembrane</keyword>
<reference evidence="2 3" key="2">
    <citation type="submission" date="2015-05" db="EMBL/GenBank/DDBJ databases">
        <authorList>
            <person name="Morales-Cruz A."/>
            <person name="Amrine K.C."/>
            <person name="Cantu D."/>
        </authorList>
    </citation>
    <scope>NUCLEOTIDE SEQUENCE [LARGE SCALE GENOMIC DNA]</scope>
    <source>
        <strain evidence="2">UCRPC4</strain>
    </source>
</reference>
<dbReference type="Gene3D" id="1.20.120.1630">
    <property type="match status" value="1"/>
</dbReference>
<dbReference type="EMBL" id="LCWF01000102">
    <property type="protein sequence ID" value="KKY20029.1"/>
    <property type="molecule type" value="Genomic_DNA"/>
</dbReference>
<evidence type="ECO:0000313" key="3">
    <source>
        <dbReference type="Proteomes" id="UP000053317"/>
    </source>
</evidence>
<dbReference type="Proteomes" id="UP000053317">
    <property type="component" value="Unassembled WGS sequence"/>
</dbReference>
<evidence type="ECO:0000256" key="1">
    <source>
        <dbReference type="SAM" id="Phobius"/>
    </source>
</evidence>
<reference evidence="2 3" key="1">
    <citation type="submission" date="2015-05" db="EMBL/GenBank/DDBJ databases">
        <title>Distinctive expansion of gene families associated with plant cell wall degradation and secondary metabolism in the genomes of grapevine trunk pathogens.</title>
        <authorList>
            <person name="Lawrence D.P."/>
            <person name="Travadon R."/>
            <person name="Rolshausen P.E."/>
            <person name="Baumgartner K."/>
        </authorList>
    </citation>
    <scope>NUCLEOTIDE SEQUENCE [LARGE SCALE GENOMIC DNA]</scope>
    <source>
        <strain evidence="2">UCRPC4</strain>
    </source>
</reference>
<feature type="transmembrane region" description="Helical" evidence="1">
    <location>
        <begin position="54"/>
        <end position="72"/>
    </location>
</feature>
<dbReference type="GO" id="GO:0016020">
    <property type="term" value="C:membrane"/>
    <property type="evidence" value="ECO:0007669"/>
    <property type="project" value="TreeGrafter"/>
</dbReference>
<evidence type="ECO:0008006" key="4">
    <source>
        <dbReference type="Google" id="ProtNLM"/>
    </source>
</evidence>
<dbReference type="PANTHER" id="PTHR32251:SF23">
    <property type="entry name" value="3-OXO-5-ALPHA-STEROID 4-DEHYDROGENASE (DUF1295)"/>
    <property type="match status" value="1"/>
</dbReference>
<dbReference type="Pfam" id="PF06966">
    <property type="entry name" value="DUF1295"/>
    <property type="match status" value="1"/>
</dbReference>
<sequence>MALPVVKTLADSADYYKTVAPYISQLYDLPYQIFEAIKTNPSSLSQIYLDTNPLVFAFAFALFLVPLFLLLSEINRNYSQVDRVWSILPTVFNIHYVAWAHLHNLDTKRLDALLAASVIWSFRLTYNYWRKGGYSVGSEDYRWEILRKHIPAPLFFAFNVLFISLAQSVLLWSITTPTYILLLRSRLAQSGKNTPADYDGLDMLFSRFLVALVLLTYIADNQQWHYQTIKQNYKSSAKLPSDSKFSQIDLERGFLTKGLFGWSRHPNFAAEQSFWVTLYIWAAVKSETPFNWTAIGAVSYLILFQASTWFTESVSAKKYPDYKVYQKKVGMFLPTRLRPVKETDFEIASK</sequence>
<keyword evidence="1" id="KW-1133">Transmembrane helix</keyword>
<feature type="transmembrane region" description="Helical" evidence="1">
    <location>
        <begin position="150"/>
        <end position="174"/>
    </location>
</feature>
<keyword evidence="1" id="KW-0472">Membrane</keyword>
<accession>A0A0G2EC11</accession>